<accession>A0ABU1NDT0</accession>
<dbReference type="SUPFAM" id="SSF47384">
    <property type="entry name" value="Homodimeric domain of signal transducing histidine kinase"/>
    <property type="match status" value="1"/>
</dbReference>
<dbReference type="GO" id="GO:0004673">
    <property type="term" value="F:protein histidine kinase activity"/>
    <property type="evidence" value="ECO:0007669"/>
    <property type="project" value="UniProtKB-EC"/>
</dbReference>
<keyword evidence="8 10" id="KW-1133">Transmembrane helix</keyword>
<keyword evidence="6 10" id="KW-0812">Transmembrane</keyword>
<evidence type="ECO:0000256" key="2">
    <source>
        <dbReference type="ARBA" id="ARBA00004370"/>
    </source>
</evidence>
<dbReference type="Pfam" id="PF02518">
    <property type="entry name" value="HATPase_c"/>
    <property type="match status" value="1"/>
</dbReference>
<gene>
    <name evidence="12" type="ORF">J2739_002388</name>
</gene>
<dbReference type="SMART" id="SM00388">
    <property type="entry name" value="HisKA"/>
    <property type="match status" value="1"/>
</dbReference>
<dbReference type="Pfam" id="PF00512">
    <property type="entry name" value="HisKA"/>
    <property type="match status" value="1"/>
</dbReference>
<evidence type="ECO:0000256" key="8">
    <source>
        <dbReference type="ARBA" id="ARBA00022989"/>
    </source>
</evidence>
<dbReference type="InterPro" id="IPR036097">
    <property type="entry name" value="HisK_dim/P_sf"/>
</dbReference>
<dbReference type="PROSITE" id="PS50109">
    <property type="entry name" value="HIS_KIN"/>
    <property type="match status" value="1"/>
</dbReference>
<dbReference type="SUPFAM" id="SSF55874">
    <property type="entry name" value="ATPase domain of HSP90 chaperone/DNA topoisomerase II/histidine kinase"/>
    <property type="match status" value="1"/>
</dbReference>
<sequence>MTWPHRLLPAASLRGFLLGWLLGGLWLTVALITLWQGAATFARVAQAQDERLGVALSQVVQAAAQGGGLASPPPIAEPLSYRVSTMQGEWLAGDRTLAAYPWRGALSDTGLPRLYVTQWGRVPARAAAALRHVPGAAAGEAVVVQAAEPLRERLALWQELPKTLLAWVYGAAAAMTLVVWSGVSMASRWLARASRALESPQMDAAAYDGPSELRPVVERIHGLRRRQREWVGQQRRFLADASHQLRTPMSVLRTQLQLAIAGDVPASEVLPQMLHTVDRATGMANQLLSLTKLEQIKRAGELKPIDLRAVAHDAVVELAPLIAAKRLEFALDGEALHAPADALMLGELLRNLLANAIHHAPPAGRLGIVLRAYANTTELVVWDEGQGLDDALRPRLFQAFTAAKGGVGLGLSICRQIADAMGATMALYNRVENGRVVGVDAVVSWGQGP</sequence>
<dbReference type="InterPro" id="IPR013727">
    <property type="entry name" value="2CSK_N"/>
</dbReference>
<dbReference type="InterPro" id="IPR036890">
    <property type="entry name" value="HATPase_C_sf"/>
</dbReference>
<organism evidence="12 13">
    <name type="scientific">Variovorax soli</name>
    <dbReference type="NCBI Taxonomy" id="376815"/>
    <lineage>
        <taxon>Bacteria</taxon>
        <taxon>Pseudomonadati</taxon>
        <taxon>Pseudomonadota</taxon>
        <taxon>Betaproteobacteria</taxon>
        <taxon>Burkholderiales</taxon>
        <taxon>Comamonadaceae</taxon>
        <taxon>Variovorax</taxon>
    </lineage>
</organism>
<evidence type="ECO:0000256" key="9">
    <source>
        <dbReference type="ARBA" id="ARBA00023136"/>
    </source>
</evidence>
<dbReference type="SMART" id="SM00387">
    <property type="entry name" value="HATPase_c"/>
    <property type="match status" value="1"/>
</dbReference>
<dbReference type="Gene3D" id="1.10.287.130">
    <property type="match status" value="1"/>
</dbReference>
<keyword evidence="4" id="KW-0597">Phosphoprotein</keyword>
<evidence type="ECO:0000256" key="7">
    <source>
        <dbReference type="ARBA" id="ARBA00022777"/>
    </source>
</evidence>
<dbReference type="InterPro" id="IPR003594">
    <property type="entry name" value="HATPase_dom"/>
</dbReference>
<proteinExistence type="predicted"/>
<keyword evidence="5 12" id="KW-0808">Transferase</keyword>
<keyword evidence="13" id="KW-1185">Reference proteome</keyword>
<dbReference type="Pfam" id="PF08521">
    <property type="entry name" value="2CSK_N"/>
    <property type="match status" value="1"/>
</dbReference>
<reference evidence="12 13" key="1">
    <citation type="submission" date="2023-07" db="EMBL/GenBank/DDBJ databases">
        <title>Sorghum-associated microbial communities from plants grown in Nebraska, USA.</title>
        <authorList>
            <person name="Schachtman D."/>
        </authorList>
    </citation>
    <scope>NUCLEOTIDE SEQUENCE [LARGE SCALE GENOMIC DNA]</scope>
    <source>
        <strain evidence="12 13">DS1781</strain>
    </source>
</reference>
<comment type="caution">
    <text evidence="12">The sequence shown here is derived from an EMBL/GenBank/DDBJ whole genome shotgun (WGS) entry which is preliminary data.</text>
</comment>
<dbReference type="InterPro" id="IPR050428">
    <property type="entry name" value="TCS_sensor_his_kinase"/>
</dbReference>
<evidence type="ECO:0000313" key="12">
    <source>
        <dbReference type="EMBL" id="MDR6536615.1"/>
    </source>
</evidence>
<dbReference type="EMBL" id="JAVDRF010000004">
    <property type="protein sequence ID" value="MDR6536615.1"/>
    <property type="molecule type" value="Genomic_DNA"/>
</dbReference>
<name>A0ABU1NDT0_9BURK</name>
<dbReference type="InterPro" id="IPR004358">
    <property type="entry name" value="Sig_transdc_His_kin-like_C"/>
</dbReference>
<feature type="transmembrane region" description="Helical" evidence="10">
    <location>
        <begin position="164"/>
        <end position="186"/>
    </location>
</feature>
<feature type="domain" description="Histidine kinase" evidence="11">
    <location>
        <begin position="240"/>
        <end position="445"/>
    </location>
</feature>
<comment type="catalytic activity">
    <reaction evidence="1">
        <text>ATP + protein L-histidine = ADP + protein N-phospho-L-histidine.</text>
        <dbReference type="EC" id="2.7.13.3"/>
    </reaction>
</comment>
<comment type="subcellular location">
    <subcellularLocation>
        <location evidence="2">Membrane</location>
    </subcellularLocation>
</comment>
<evidence type="ECO:0000256" key="3">
    <source>
        <dbReference type="ARBA" id="ARBA00012438"/>
    </source>
</evidence>
<keyword evidence="9 10" id="KW-0472">Membrane</keyword>
<dbReference type="EC" id="2.7.13.3" evidence="3"/>
<evidence type="ECO:0000256" key="4">
    <source>
        <dbReference type="ARBA" id="ARBA00022553"/>
    </source>
</evidence>
<evidence type="ECO:0000259" key="11">
    <source>
        <dbReference type="PROSITE" id="PS50109"/>
    </source>
</evidence>
<evidence type="ECO:0000256" key="6">
    <source>
        <dbReference type="ARBA" id="ARBA00022692"/>
    </source>
</evidence>
<dbReference type="RefSeq" id="WP_309901785.1">
    <property type="nucleotide sequence ID" value="NZ_JAVDRF010000004.1"/>
</dbReference>
<evidence type="ECO:0000256" key="10">
    <source>
        <dbReference type="SAM" id="Phobius"/>
    </source>
</evidence>
<evidence type="ECO:0000313" key="13">
    <source>
        <dbReference type="Proteomes" id="UP001184230"/>
    </source>
</evidence>
<evidence type="ECO:0000256" key="1">
    <source>
        <dbReference type="ARBA" id="ARBA00000085"/>
    </source>
</evidence>
<dbReference type="PANTHER" id="PTHR45436">
    <property type="entry name" value="SENSOR HISTIDINE KINASE YKOH"/>
    <property type="match status" value="1"/>
</dbReference>
<protein>
    <recommendedName>
        <fullName evidence="3">histidine kinase</fullName>
        <ecNumber evidence="3">2.7.13.3</ecNumber>
    </recommendedName>
</protein>
<dbReference type="PRINTS" id="PR00344">
    <property type="entry name" value="BCTRLSENSOR"/>
</dbReference>
<dbReference type="PANTHER" id="PTHR45436:SF1">
    <property type="entry name" value="SENSOR PROTEIN QSEC"/>
    <property type="match status" value="1"/>
</dbReference>
<dbReference type="Gene3D" id="3.30.565.10">
    <property type="entry name" value="Histidine kinase-like ATPase, C-terminal domain"/>
    <property type="match status" value="1"/>
</dbReference>
<keyword evidence="7 12" id="KW-0418">Kinase</keyword>
<evidence type="ECO:0000256" key="5">
    <source>
        <dbReference type="ARBA" id="ARBA00022679"/>
    </source>
</evidence>
<dbReference type="Proteomes" id="UP001184230">
    <property type="component" value="Unassembled WGS sequence"/>
</dbReference>
<dbReference type="InterPro" id="IPR003661">
    <property type="entry name" value="HisK_dim/P_dom"/>
</dbReference>
<dbReference type="CDD" id="cd00082">
    <property type="entry name" value="HisKA"/>
    <property type="match status" value="1"/>
</dbReference>
<dbReference type="InterPro" id="IPR005467">
    <property type="entry name" value="His_kinase_dom"/>
</dbReference>